<reference evidence="7" key="1">
    <citation type="submission" date="2021-10" db="EMBL/GenBank/DDBJ databases">
        <authorList>
            <person name="Criscuolo A."/>
        </authorList>
    </citation>
    <scope>NUCLEOTIDE SEQUENCE</scope>
    <source>
        <strain evidence="7">CIP111885</strain>
    </source>
</reference>
<dbReference type="InterPro" id="IPR037171">
    <property type="entry name" value="NagB/RpiA_transferase-like"/>
</dbReference>
<evidence type="ECO:0000259" key="6">
    <source>
        <dbReference type="Pfam" id="PF21715"/>
    </source>
</evidence>
<dbReference type="AlphaFoldDB" id="A0A9C7GA51"/>
<dbReference type="RefSeq" id="WP_230496653.1">
    <property type="nucleotide sequence ID" value="NZ_CAKJTG010000010.1"/>
</dbReference>
<dbReference type="Proteomes" id="UP000789845">
    <property type="component" value="Unassembled WGS sequence"/>
</dbReference>
<dbReference type="InterPro" id="IPR051054">
    <property type="entry name" value="SorC_transcr_regulators"/>
</dbReference>
<evidence type="ECO:0000313" key="7">
    <source>
        <dbReference type="EMBL" id="CAG9608408.1"/>
    </source>
</evidence>
<feature type="domain" description="CggR N-terminal DNA binding" evidence="6">
    <location>
        <begin position="18"/>
        <end position="88"/>
    </location>
</feature>
<dbReference type="InterPro" id="IPR036390">
    <property type="entry name" value="WH_DNA-bd_sf"/>
</dbReference>
<evidence type="ECO:0000256" key="4">
    <source>
        <dbReference type="ARBA" id="ARBA00023163"/>
    </source>
</evidence>
<keyword evidence="4" id="KW-0804">Transcription</keyword>
<gene>
    <name evidence="7" type="primary">cggR</name>
    <name evidence="7" type="ORF">NEOCIP111885_02101</name>
</gene>
<dbReference type="GO" id="GO:0003677">
    <property type="term" value="F:DNA binding"/>
    <property type="evidence" value="ECO:0007669"/>
    <property type="project" value="UniProtKB-KW"/>
</dbReference>
<sequence length="345" mass="38005">MYSLIDIQKKLLPDLLQIMQKRYLILQYIDRMQPVGRRSLAQSLGFTERVLRSEVEFLKEQNLISITSVGAMITSIGKDLLEKLESVMREASGIDVMEAQLKSIFQIQKVVIVSGDSDETPWVKTELGRACASSMKKLIMGKNIIAVTGGSTMAAVADKLTPDFKSDDLLFVPARGGIGEEVQNQANTICSKMAANTRTKHRVFYVPDQVSNEIYTSFMKEPMIKEVLEIIRSASIVLHGIGDAITMAERRKTDAKELEKMRSENAVGEAFGYYFNEAGEVVHKVLTVGLQLSDLDEIPNVIAVAGGSSKVKAIKAYLQKAPSQTILITDEGAAKGLLKGYPLLK</sequence>
<comment type="caution">
    <text evidence="7">The sequence shown here is derived from an EMBL/GenBank/DDBJ whole genome shotgun (WGS) entry which is preliminary data.</text>
</comment>
<dbReference type="Gene3D" id="1.10.10.10">
    <property type="entry name" value="Winged helix-like DNA-binding domain superfamily/Winged helix DNA-binding domain"/>
    <property type="match status" value="1"/>
</dbReference>
<name>A0A9C7GA51_9BACI</name>
<dbReference type="SUPFAM" id="SSF46785">
    <property type="entry name" value="Winged helix' DNA-binding domain"/>
    <property type="match status" value="1"/>
</dbReference>
<comment type="similarity">
    <text evidence="1">Belongs to the SorC transcriptional regulatory family.</text>
</comment>
<accession>A0A9C7GA51</accession>
<proteinExistence type="inferred from homology"/>
<dbReference type="InterPro" id="IPR007324">
    <property type="entry name" value="Sugar-bd_dom_put"/>
</dbReference>
<feature type="domain" description="Sugar-binding" evidence="5">
    <location>
        <begin position="96"/>
        <end position="339"/>
    </location>
</feature>
<dbReference type="Pfam" id="PF21715">
    <property type="entry name" value="CggR_N"/>
    <property type="match status" value="1"/>
</dbReference>
<dbReference type="GO" id="GO:0030246">
    <property type="term" value="F:carbohydrate binding"/>
    <property type="evidence" value="ECO:0007669"/>
    <property type="project" value="InterPro"/>
</dbReference>
<dbReference type="EMBL" id="CAKJTG010000010">
    <property type="protein sequence ID" value="CAG9608408.1"/>
    <property type="molecule type" value="Genomic_DNA"/>
</dbReference>
<dbReference type="Pfam" id="PF04198">
    <property type="entry name" value="Sugar-bind"/>
    <property type="match status" value="1"/>
</dbReference>
<dbReference type="InterPro" id="IPR048715">
    <property type="entry name" value="CggR_N"/>
</dbReference>
<evidence type="ECO:0000256" key="3">
    <source>
        <dbReference type="ARBA" id="ARBA00023125"/>
    </source>
</evidence>
<dbReference type="InterPro" id="IPR036388">
    <property type="entry name" value="WH-like_DNA-bd_sf"/>
</dbReference>
<evidence type="ECO:0000256" key="2">
    <source>
        <dbReference type="ARBA" id="ARBA00023015"/>
    </source>
</evidence>
<organism evidence="7 8">
    <name type="scientific">Pseudoneobacillus rhizosphaerae</name>
    <dbReference type="NCBI Taxonomy" id="2880968"/>
    <lineage>
        <taxon>Bacteria</taxon>
        <taxon>Bacillati</taxon>
        <taxon>Bacillota</taxon>
        <taxon>Bacilli</taxon>
        <taxon>Bacillales</taxon>
        <taxon>Bacillaceae</taxon>
        <taxon>Pseudoneobacillus</taxon>
    </lineage>
</organism>
<keyword evidence="3" id="KW-0238">DNA-binding</keyword>
<dbReference type="PANTHER" id="PTHR34294:SF5">
    <property type="entry name" value="CENTRAL GLYCOLYTIC GENES REGULATOR"/>
    <property type="match status" value="1"/>
</dbReference>
<dbReference type="SUPFAM" id="SSF100950">
    <property type="entry name" value="NagB/RpiA/CoA transferase-like"/>
    <property type="match status" value="1"/>
</dbReference>
<keyword evidence="2" id="KW-0805">Transcription regulation</keyword>
<dbReference type="PANTHER" id="PTHR34294">
    <property type="entry name" value="TRANSCRIPTIONAL REGULATOR-RELATED"/>
    <property type="match status" value="1"/>
</dbReference>
<evidence type="ECO:0000259" key="5">
    <source>
        <dbReference type="Pfam" id="PF04198"/>
    </source>
</evidence>
<evidence type="ECO:0000313" key="8">
    <source>
        <dbReference type="Proteomes" id="UP000789845"/>
    </source>
</evidence>
<keyword evidence="8" id="KW-1185">Reference proteome</keyword>
<protein>
    <submittedName>
        <fullName evidence="7">Central glycolytic genes regulator</fullName>
    </submittedName>
</protein>
<evidence type="ECO:0000256" key="1">
    <source>
        <dbReference type="ARBA" id="ARBA00010466"/>
    </source>
</evidence>
<dbReference type="Gene3D" id="3.40.50.1360">
    <property type="match status" value="1"/>
</dbReference>